<organism evidence="6 7">
    <name type="scientific">Candidatus Methylomirabilis lanthanidiphila</name>
    <dbReference type="NCBI Taxonomy" id="2211376"/>
    <lineage>
        <taxon>Bacteria</taxon>
        <taxon>Candidatus Methylomirabilota</taxon>
        <taxon>Candidatus Methylomirabilia</taxon>
        <taxon>Candidatus Methylomirabilales</taxon>
        <taxon>Candidatus Methylomirabilaceae</taxon>
        <taxon>Candidatus Methylomirabilis</taxon>
    </lineage>
</organism>
<dbReference type="AlphaFoldDB" id="A0A564ZG90"/>
<dbReference type="SUPFAM" id="SSF46785">
    <property type="entry name" value="Winged helix' DNA-binding domain"/>
    <property type="match status" value="1"/>
</dbReference>
<evidence type="ECO:0000259" key="4">
    <source>
        <dbReference type="PROSITE" id="PS51077"/>
    </source>
</evidence>
<evidence type="ECO:0000313" key="6">
    <source>
        <dbReference type="EMBL" id="VUZ84146.1"/>
    </source>
</evidence>
<feature type="domain" description="HTH iclR-type" evidence="4">
    <location>
        <begin position="31"/>
        <end position="93"/>
    </location>
</feature>
<dbReference type="GO" id="GO:0045892">
    <property type="term" value="P:negative regulation of DNA-templated transcription"/>
    <property type="evidence" value="ECO:0007669"/>
    <property type="project" value="TreeGrafter"/>
</dbReference>
<dbReference type="FunFam" id="1.10.10.10:FF:000056">
    <property type="entry name" value="IclR family transcriptional regulator"/>
    <property type="match status" value="1"/>
</dbReference>
<sequence>MVMRTGKALPCRRVCEGYMDHRKKEKVDYIVQSVDRALDILESFDYQTGELGVTELAEKLHVPKNNIFRLLATLEVRGYIEQDKKTANYRLGMKPFEVANVFLHHLGFRRQARPIIEELVNQCNETAYLAVLDGSEVIYVLVEDSSLMVRVASFPGRRLPVHCTAAGKAQLAYESADRLDSILQQQPMRALTDHTVTDPQAFRDHLREVARAGFAVDNEEYELGVRCIAAPVRDYSRKVVASIGLSGPITRFSLERIEHELAPLVKAAAIKLSERLGYETATASADQ</sequence>
<dbReference type="PROSITE" id="PS51077">
    <property type="entry name" value="HTH_ICLR"/>
    <property type="match status" value="1"/>
</dbReference>
<dbReference type="InterPro" id="IPR036390">
    <property type="entry name" value="WH_DNA-bd_sf"/>
</dbReference>
<evidence type="ECO:0000256" key="3">
    <source>
        <dbReference type="ARBA" id="ARBA00023163"/>
    </source>
</evidence>
<keyword evidence="1" id="KW-0805">Transcription regulation</keyword>
<dbReference type="InterPro" id="IPR014757">
    <property type="entry name" value="Tscrpt_reg_IclR_C"/>
</dbReference>
<dbReference type="Gene3D" id="3.30.450.40">
    <property type="match status" value="1"/>
</dbReference>
<dbReference type="Pfam" id="PF01614">
    <property type="entry name" value="IclR_C"/>
    <property type="match status" value="1"/>
</dbReference>
<evidence type="ECO:0000256" key="1">
    <source>
        <dbReference type="ARBA" id="ARBA00023015"/>
    </source>
</evidence>
<gene>
    <name evidence="6" type="ORF">MELA_00512</name>
</gene>
<keyword evidence="2" id="KW-0238">DNA-binding</keyword>
<dbReference type="GO" id="GO:0003677">
    <property type="term" value="F:DNA binding"/>
    <property type="evidence" value="ECO:0007669"/>
    <property type="project" value="UniProtKB-KW"/>
</dbReference>
<dbReference type="InterPro" id="IPR050707">
    <property type="entry name" value="HTH_MetabolicPath_Reg"/>
</dbReference>
<dbReference type="SUPFAM" id="SSF55781">
    <property type="entry name" value="GAF domain-like"/>
    <property type="match status" value="1"/>
</dbReference>
<evidence type="ECO:0000256" key="2">
    <source>
        <dbReference type="ARBA" id="ARBA00023125"/>
    </source>
</evidence>
<protein>
    <submittedName>
        <fullName evidence="6">IclR family transcriptional regulator</fullName>
    </submittedName>
</protein>
<dbReference type="GO" id="GO:0003700">
    <property type="term" value="F:DNA-binding transcription factor activity"/>
    <property type="evidence" value="ECO:0007669"/>
    <property type="project" value="TreeGrafter"/>
</dbReference>
<dbReference type="InterPro" id="IPR005471">
    <property type="entry name" value="Tscrpt_reg_IclR_N"/>
</dbReference>
<feature type="domain" description="IclR-ED" evidence="5">
    <location>
        <begin position="94"/>
        <end position="278"/>
    </location>
</feature>
<proteinExistence type="predicted"/>
<dbReference type="InterPro" id="IPR036388">
    <property type="entry name" value="WH-like_DNA-bd_sf"/>
</dbReference>
<dbReference type="InterPro" id="IPR029016">
    <property type="entry name" value="GAF-like_dom_sf"/>
</dbReference>
<evidence type="ECO:0000313" key="7">
    <source>
        <dbReference type="Proteomes" id="UP000334340"/>
    </source>
</evidence>
<dbReference type="PROSITE" id="PS51078">
    <property type="entry name" value="ICLR_ED"/>
    <property type="match status" value="1"/>
</dbReference>
<keyword evidence="7" id="KW-1185">Reference proteome</keyword>
<dbReference type="Gene3D" id="1.10.10.10">
    <property type="entry name" value="Winged helix-like DNA-binding domain superfamily/Winged helix DNA-binding domain"/>
    <property type="match status" value="1"/>
</dbReference>
<dbReference type="SMART" id="SM00346">
    <property type="entry name" value="HTH_ICLR"/>
    <property type="match status" value="1"/>
</dbReference>
<dbReference type="EMBL" id="CABIKM010000006">
    <property type="protein sequence ID" value="VUZ84146.1"/>
    <property type="molecule type" value="Genomic_DNA"/>
</dbReference>
<name>A0A564ZG90_9BACT</name>
<dbReference type="Pfam" id="PF09339">
    <property type="entry name" value="HTH_IclR"/>
    <property type="match status" value="1"/>
</dbReference>
<keyword evidence="3" id="KW-0804">Transcription</keyword>
<dbReference type="Proteomes" id="UP000334340">
    <property type="component" value="Unassembled WGS sequence"/>
</dbReference>
<reference evidence="6 7" key="1">
    <citation type="submission" date="2019-07" db="EMBL/GenBank/DDBJ databases">
        <authorList>
            <person name="Cremers G."/>
        </authorList>
    </citation>
    <scope>NUCLEOTIDE SEQUENCE [LARGE SCALE GENOMIC DNA]</scope>
</reference>
<dbReference type="PANTHER" id="PTHR30136:SF24">
    <property type="entry name" value="HTH-TYPE TRANSCRIPTIONAL REPRESSOR ALLR"/>
    <property type="match status" value="1"/>
</dbReference>
<dbReference type="PANTHER" id="PTHR30136">
    <property type="entry name" value="HELIX-TURN-HELIX TRANSCRIPTIONAL REGULATOR, ICLR FAMILY"/>
    <property type="match status" value="1"/>
</dbReference>
<evidence type="ECO:0000259" key="5">
    <source>
        <dbReference type="PROSITE" id="PS51078"/>
    </source>
</evidence>
<accession>A0A564ZG90</accession>